<evidence type="ECO:0000313" key="7">
    <source>
        <dbReference type="Proteomes" id="UP000283655"/>
    </source>
</evidence>
<name>A0A419ATD0_PECCA</name>
<dbReference type="Pfam" id="PF13657">
    <property type="entry name" value="Couple_hipA"/>
    <property type="match status" value="1"/>
</dbReference>
<evidence type="ECO:0000259" key="4">
    <source>
        <dbReference type="Pfam" id="PF07804"/>
    </source>
</evidence>
<evidence type="ECO:0000313" key="6">
    <source>
        <dbReference type="EMBL" id="RJL49739.1"/>
    </source>
</evidence>
<dbReference type="CDD" id="cd17808">
    <property type="entry name" value="HipA_Ec_like"/>
    <property type="match status" value="1"/>
</dbReference>
<dbReference type="GO" id="GO:0005829">
    <property type="term" value="C:cytosol"/>
    <property type="evidence" value="ECO:0007669"/>
    <property type="project" value="TreeGrafter"/>
</dbReference>
<dbReference type="RefSeq" id="WP_119874316.1">
    <property type="nucleotide sequence ID" value="NZ_QZDH01000041.1"/>
</dbReference>
<comment type="similarity">
    <text evidence="1">Belongs to the HipA Ser/Thr kinase family.</text>
</comment>
<feature type="domain" description="HipA N-terminal subdomain 1" evidence="5">
    <location>
        <begin position="4"/>
        <end position="103"/>
    </location>
</feature>
<dbReference type="InterPro" id="IPR052028">
    <property type="entry name" value="HipA_Ser/Thr_kinase"/>
</dbReference>
<evidence type="ECO:0000259" key="5">
    <source>
        <dbReference type="Pfam" id="PF13657"/>
    </source>
</evidence>
<evidence type="ECO:0000256" key="2">
    <source>
        <dbReference type="ARBA" id="ARBA00022679"/>
    </source>
</evidence>
<evidence type="ECO:0000256" key="1">
    <source>
        <dbReference type="ARBA" id="ARBA00010164"/>
    </source>
</evidence>
<keyword evidence="3" id="KW-0418">Kinase</keyword>
<feature type="domain" description="HipA-like C-terminal" evidence="4">
    <location>
        <begin position="152"/>
        <end position="401"/>
    </location>
</feature>
<dbReference type="InterPro" id="IPR017508">
    <property type="entry name" value="HipA_N1"/>
</dbReference>
<dbReference type="EMBL" id="QZDH01000041">
    <property type="protein sequence ID" value="RJL49739.1"/>
    <property type="molecule type" value="Genomic_DNA"/>
</dbReference>
<dbReference type="AlphaFoldDB" id="A0A419ATD0"/>
<dbReference type="Proteomes" id="UP000283655">
    <property type="component" value="Unassembled WGS sequence"/>
</dbReference>
<reference evidence="6 7" key="1">
    <citation type="submission" date="2018-09" db="EMBL/GenBank/DDBJ databases">
        <title>Phylogenetic diversity of Pectobacterium and Dickeya strains causing blackleg disease of potato in Morocco.</title>
        <authorList>
            <person name="Oulghazi S."/>
            <person name="Moumni M."/>
            <person name="Faure D."/>
        </authorList>
    </citation>
    <scope>NUCLEOTIDE SEQUENCE [LARGE SCALE GENOMIC DNA]</scope>
    <source>
        <strain evidence="6 7">S1.15.11.2D</strain>
    </source>
</reference>
<organism evidence="6 7">
    <name type="scientific">Pectobacterium carotovorum</name>
    <name type="common">Erwinia carotovora</name>
    <dbReference type="NCBI Taxonomy" id="554"/>
    <lineage>
        <taxon>Bacteria</taxon>
        <taxon>Pseudomonadati</taxon>
        <taxon>Pseudomonadota</taxon>
        <taxon>Gammaproteobacteria</taxon>
        <taxon>Enterobacterales</taxon>
        <taxon>Pectobacteriaceae</taxon>
        <taxon>Pectobacterium</taxon>
    </lineage>
</organism>
<evidence type="ECO:0000256" key="3">
    <source>
        <dbReference type="ARBA" id="ARBA00022777"/>
    </source>
</evidence>
<keyword evidence="2" id="KW-0808">Transferase</keyword>
<protein>
    <submittedName>
        <fullName evidence="6">Type II toxin-antitoxin system HipA family toxin</fullName>
    </submittedName>
</protein>
<sequence length="435" mass="48662">MNILTVALNGIAVGALAKGVGSDMTFTYYPDWLSRPGARAISLSLPLQRATYRGDVVYNFFDNLLPDNDSIRSRIQARFRIATKQPFDLLTSIGGDCVGAIQIYPVDTPVAPVAPVTDVHAEALNDDEVEALLQGYREAPLGMATDREDFRISLAGAQEKTALLWYKNQWHRPQGSTPTSHIFKLPIGYIANNSIDLSDSVENEWLCLKIAEKYGFTVAQAEISRFNSQKVLIVERFDRRWSRGDKPWLMRLPQEDFCQALGIAPALKYESDGGPGIEKSMALLLGSQQAMQDRETFFKSQILFWMLAAIDGHAKNFSVFIEPGSAYRMTPLYDVISAFPFMGPAGISAQKVKMAMAVLGRNRHFHWHKILPRHYFSSARQVGYPQERVAAMMSEMKADTERVIAEVEALLPDDFPERISHPIFAGLRSQAARLP</sequence>
<dbReference type="GO" id="GO:0004674">
    <property type="term" value="F:protein serine/threonine kinase activity"/>
    <property type="evidence" value="ECO:0007669"/>
    <property type="project" value="TreeGrafter"/>
</dbReference>
<dbReference type="PANTHER" id="PTHR37419">
    <property type="entry name" value="SERINE/THREONINE-PROTEIN KINASE TOXIN HIPA"/>
    <property type="match status" value="1"/>
</dbReference>
<comment type="caution">
    <text evidence="6">The sequence shown here is derived from an EMBL/GenBank/DDBJ whole genome shotgun (WGS) entry which is preliminary data.</text>
</comment>
<gene>
    <name evidence="6" type="ORF">D5071_15455</name>
</gene>
<dbReference type="Pfam" id="PF07804">
    <property type="entry name" value="HipA_C"/>
    <property type="match status" value="1"/>
</dbReference>
<dbReference type="PANTHER" id="PTHR37419:SF1">
    <property type="entry name" value="SERINE_THREONINE-PROTEIN KINASE TOXIN HIPA"/>
    <property type="match status" value="1"/>
</dbReference>
<proteinExistence type="inferred from homology"/>
<dbReference type="NCBIfam" id="TIGR03071">
    <property type="entry name" value="couple_hipA"/>
    <property type="match status" value="1"/>
</dbReference>
<accession>A0A419ATD0</accession>
<dbReference type="InterPro" id="IPR012893">
    <property type="entry name" value="HipA-like_C"/>
</dbReference>